<name>A0A3M8W9V5_9ACTN</name>
<dbReference type="AlphaFoldDB" id="A0A3M8W9V5"/>
<organism evidence="1 2">
    <name type="scientific">Streptomyces botrytidirepellens</name>
    <dbReference type="NCBI Taxonomy" id="2486417"/>
    <lineage>
        <taxon>Bacteria</taxon>
        <taxon>Bacillati</taxon>
        <taxon>Actinomycetota</taxon>
        <taxon>Actinomycetes</taxon>
        <taxon>Kitasatosporales</taxon>
        <taxon>Streptomycetaceae</taxon>
        <taxon>Streptomyces</taxon>
    </lineage>
</organism>
<accession>A0A3M8W9V5</accession>
<dbReference type="InterPro" id="IPR006059">
    <property type="entry name" value="SBP"/>
</dbReference>
<dbReference type="EMBL" id="RIBZ01000198">
    <property type="protein sequence ID" value="RNG26317.1"/>
    <property type="molecule type" value="Genomic_DNA"/>
</dbReference>
<dbReference type="PANTHER" id="PTHR43649">
    <property type="entry name" value="ARABINOSE-BINDING PROTEIN-RELATED"/>
    <property type="match status" value="1"/>
</dbReference>
<dbReference type="SUPFAM" id="SSF53850">
    <property type="entry name" value="Periplasmic binding protein-like II"/>
    <property type="match status" value="1"/>
</dbReference>
<dbReference type="PROSITE" id="PS51257">
    <property type="entry name" value="PROKAR_LIPOPROTEIN"/>
    <property type="match status" value="1"/>
</dbReference>
<dbReference type="Pfam" id="PF01547">
    <property type="entry name" value="SBP_bac_1"/>
    <property type="match status" value="1"/>
</dbReference>
<proteinExistence type="predicted"/>
<dbReference type="Gene3D" id="3.40.190.10">
    <property type="entry name" value="Periplasmic binding protein-like II"/>
    <property type="match status" value="2"/>
</dbReference>
<dbReference type="InterPro" id="IPR050490">
    <property type="entry name" value="Bact_solute-bd_prot1"/>
</dbReference>
<dbReference type="CDD" id="cd13585">
    <property type="entry name" value="PBP2_TMBP_like"/>
    <property type="match status" value="1"/>
</dbReference>
<evidence type="ECO:0000313" key="2">
    <source>
        <dbReference type="Proteomes" id="UP000275401"/>
    </source>
</evidence>
<reference evidence="1 2" key="1">
    <citation type="submission" date="2018-11" db="EMBL/GenBank/DDBJ databases">
        <title>The Potential of Streptomyces as Biocontrol Agents against the Tomato grey mould, Botrytis cinerea (Gray mold) Frontiers in Microbiology.</title>
        <authorList>
            <person name="Li D."/>
        </authorList>
    </citation>
    <scope>NUCLEOTIDE SEQUENCE [LARGE SCALE GENOMIC DNA]</scope>
    <source>
        <strain evidence="1 2">NEAU-LD23</strain>
    </source>
</reference>
<sequence length="427" mass="46614">MSARRWTARARGLRGAAAGLVALGLLATGCGGDGGSSSGGKVTIRYAWWGAKDRSVMIKKTVKLFEKKHPNITVKTDFAEYADFWSKFNTQAAGGNAPDVFQNSYAFLRKYGDKNLLLDLNKQVKEGNLNLKGFRNGLEKSGDIDGKLYGVPVGANTFGFFYNPAAFKKAGVTVKDGWTWDDFFAAAKKVRKSDGTLYGSSDNAGVMYLYDLYLRQHGKAFFTEDKKLGFTKDDLKQWWNTWQQHAKAGELVPGKKTEQAKPKATISANLSAAEFTWDNFMVRFAAETDTPLELGPLPTTDGKKTGQYLSSLMLSGSARTQHPKEVAQLIDFMTHDPEVGKIMGYNRGIPATTAQYEAYKPTGVDAKIAAYEKSVAGKLEPITPHPAGTDVAEAAFLRTYTDVTVGQSSVDKAVDQFFDEAESALGS</sequence>
<protein>
    <submittedName>
        <fullName evidence="1">Sugar ABC transporter substrate-binding protein</fullName>
    </submittedName>
</protein>
<dbReference type="Proteomes" id="UP000275401">
    <property type="component" value="Unassembled WGS sequence"/>
</dbReference>
<keyword evidence="2" id="KW-1185">Reference proteome</keyword>
<evidence type="ECO:0000313" key="1">
    <source>
        <dbReference type="EMBL" id="RNG26317.1"/>
    </source>
</evidence>
<comment type="caution">
    <text evidence="1">The sequence shown here is derived from an EMBL/GenBank/DDBJ whole genome shotgun (WGS) entry which is preliminary data.</text>
</comment>
<gene>
    <name evidence="1" type="ORF">EEJ42_15320</name>
</gene>
<dbReference type="PANTHER" id="PTHR43649:SF30">
    <property type="entry name" value="ABC TRANSPORTER SUBSTRATE-BINDING PROTEIN"/>
    <property type="match status" value="1"/>
</dbReference>
<dbReference type="RefSeq" id="WP_123100499.1">
    <property type="nucleotide sequence ID" value="NZ_RIBZ01000198.1"/>
</dbReference>